<dbReference type="Gene3D" id="2.20.100.10">
    <property type="entry name" value="Thrombospondin type-1 (TSP1) repeat"/>
    <property type="match status" value="8"/>
</dbReference>
<evidence type="ECO:0000256" key="6">
    <source>
        <dbReference type="PIRSR" id="PIRSR613273-3"/>
    </source>
</evidence>
<protein>
    <submittedName>
        <fullName evidence="10">(African queen) hypothetical protein</fullName>
    </submittedName>
</protein>
<feature type="disulfide bond" evidence="6">
    <location>
        <begin position="89"/>
        <end position="120"/>
    </location>
</feature>
<dbReference type="Proteomes" id="UP000789524">
    <property type="component" value="Unassembled WGS sequence"/>
</dbReference>
<dbReference type="InterPro" id="IPR045371">
    <property type="entry name" value="ADAMTS_CR_3"/>
</dbReference>
<dbReference type="InterPro" id="IPR013273">
    <property type="entry name" value="ADAMTS/ADAMTS-like"/>
</dbReference>
<dbReference type="GO" id="GO:0030198">
    <property type="term" value="P:extracellular matrix organization"/>
    <property type="evidence" value="ECO:0007669"/>
    <property type="project" value="InterPro"/>
</dbReference>
<dbReference type="GO" id="GO:0005576">
    <property type="term" value="C:extracellular region"/>
    <property type="evidence" value="ECO:0007669"/>
    <property type="project" value="UniProtKB-SubCell"/>
</dbReference>
<evidence type="ECO:0000313" key="11">
    <source>
        <dbReference type="Proteomes" id="UP000789524"/>
    </source>
</evidence>
<dbReference type="CDD" id="cd00096">
    <property type="entry name" value="Ig"/>
    <property type="match status" value="1"/>
</dbReference>
<dbReference type="SMART" id="SM00409">
    <property type="entry name" value="IG"/>
    <property type="match status" value="1"/>
</dbReference>
<evidence type="ECO:0000313" key="10">
    <source>
        <dbReference type="EMBL" id="CAG9568727.1"/>
    </source>
</evidence>
<dbReference type="SMART" id="SM00209">
    <property type="entry name" value="TSP1"/>
    <property type="match status" value="10"/>
</dbReference>
<dbReference type="InterPro" id="IPR013098">
    <property type="entry name" value="Ig_I-set"/>
</dbReference>
<sequence>MNLGFLSLGPDAVLSDPLNSFSALDKGFDRCDGANKKYCVKLIPGRCAHRHGHDITTELPEQLDAHHDNTSHHGKDRGGWSQWSEWSLCSRTCDGGVSRQLRTCSSPAGCRGEPVRYKICNMQPCRGNVSLLEEDIWREQECSSHDNTPYGGELFHWRSHRDDDEPCALTCRGTPQHSGQSPEPTMALDEEERVVVAVLAARVSDGTRCRPGSLDMCIDGRCQRVGCDLRVGSTRRVDECGVCGGDGSSCSRPRYHWLSTPGSLCSATCGGGYKMSLAVCRDRLTGLDAPEELCDGSRKPASAVVRCNTHPCPFKWYVGEWSSCSVTCGGGVRSRRVLCARSANVTRTDTYDPETSSEPGCLTPAPRSTQPCNDHSCPTWLAGAWSGCSVSCGEGVQVRGVECTPAGGGCDPATRPEISRSCSTGINCPIYREPEEPEDDIEALLPGVVYHTQPLIQQYPAAERLVGEPDVPVEATNYKIFFACGWLYVSYIKDDEWTPCSVTCGEGWRKKEVHCKIFLEFSRTIAKLPDSKCMGPKPTEETERCVMEPCSMAYGTSFGDSSAPVYNGGDRSLIFGTSSNIRVAPGSPGKSYSWKEKGYTSCSASCLSGVQELIIQCVRDEDGKNASPYMCDPLTKPENRVRTCNDHPCPPRWNYTEFSQCTKSCGIGIQTREVTCIHEVTRGGTNTVVVPNSMCPQPPPPDRQYCNVLDCPVRWHAGDWSKCSKTCGGGVKQREVICKQIMAQSHVVERPSSQCSSPRPATTKSCNSRPCLLDTSSPEISLANSSYIQHDPKKKKVTVKVGGSATIFYGTQVKIKCPVKGYNRTKIQWAKDHQIITKSKKYKISKKGALRITSLSLRDHGVYTCVAGRSSANLTLLVKPRPGEFPSSEEIERHKALDEPSSPLSDRADSRYRAMVGGRSDDQSHEQRPPDQKKNYKGRQKGKIDKVRDALYGGATTKASPSYSQARDIYDENEKSAVSSQMLPPKTNGASRLLPCLHYLVMQIQMFWNFQTIGNSRGQRMVDPVIMYQNYGTPTQAEVVNLQDKQIVFPYDDDSDIIIVNEDYNKKTFDSTEKSDMIETTTLEPQKITASDVNEYMWTTTKWSTCSAPCGQTGHQIRGAICQRIVQNTTTSVVTDECISRGLTPPSVMRNCETDGCATWKTGEWSLPRCLLSGTAIIRRRVECVSDNGTLVSDSSCVYSERPENLRRVQPCRPVWSVGPWSKCKGPCGESKQHRVLRCVWRAPSIQGNKRTRRERPAAACVQDRPPVVRDCKQSNCVRDAVCRDTSRFCENVRAMNMCALQRYQRQCCKTCED</sequence>
<reference evidence="10" key="1">
    <citation type="submission" date="2021-09" db="EMBL/GenBank/DDBJ databases">
        <authorList>
            <person name="Martin H S."/>
        </authorList>
    </citation>
    <scope>NUCLEOTIDE SEQUENCE</scope>
</reference>
<evidence type="ECO:0000256" key="7">
    <source>
        <dbReference type="SAM" id="MobiDB-lite"/>
    </source>
</evidence>
<dbReference type="InterPro" id="IPR050439">
    <property type="entry name" value="ADAMTS_ADAMTS-like"/>
</dbReference>
<dbReference type="InterPro" id="IPR010909">
    <property type="entry name" value="PLAC"/>
</dbReference>
<dbReference type="OrthoDB" id="5948003at2759"/>
<dbReference type="Pfam" id="PF19236">
    <property type="entry name" value="ADAMTS_CR_3"/>
    <property type="match status" value="1"/>
</dbReference>
<dbReference type="PROSITE" id="PS50835">
    <property type="entry name" value="IG_LIKE"/>
    <property type="match status" value="1"/>
</dbReference>
<dbReference type="PANTHER" id="PTHR13723:SF281">
    <property type="entry name" value="PAPILIN"/>
    <property type="match status" value="1"/>
</dbReference>
<dbReference type="SUPFAM" id="SSF82895">
    <property type="entry name" value="TSP-1 type 1 repeat"/>
    <property type="match status" value="9"/>
</dbReference>
<evidence type="ECO:0000259" key="8">
    <source>
        <dbReference type="PROSITE" id="PS50835"/>
    </source>
</evidence>
<keyword evidence="2" id="KW-0964">Secreted</keyword>
<evidence type="ECO:0000256" key="4">
    <source>
        <dbReference type="ARBA" id="ARBA00022737"/>
    </source>
</evidence>
<feature type="domain" description="PLAC" evidence="9">
    <location>
        <begin position="1279"/>
        <end position="1314"/>
    </location>
</feature>
<feature type="disulfide bond" evidence="6">
    <location>
        <begin position="93"/>
        <end position="125"/>
    </location>
</feature>
<evidence type="ECO:0000259" key="9">
    <source>
        <dbReference type="PROSITE" id="PS50900"/>
    </source>
</evidence>
<dbReference type="SUPFAM" id="SSF48726">
    <property type="entry name" value="Immunoglobulin"/>
    <property type="match status" value="1"/>
</dbReference>
<evidence type="ECO:0000256" key="5">
    <source>
        <dbReference type="ARBA" id="ARBA00023157"/>
    </source>
</evidence>
<dbReference type="InterPro" id="IPR003598">
    <property type="entry name" value="Ig_sub2"/>
</dbReference>
<feature type="compositionally biased region" description="Basic and acidic residues" evidence="7">
    <location>
        <begin position="919"/>
        <end position="934"/>
    </location>
</feature>
<dbReference type="Pfam" id="PF19030">
    <property type="entry name" value="TSP1_ADAMTS"/>
    <property type="match status" value="9"/>
</dbReference>
<dbReference type="FunFam" id="2.20.100.10:FF:000005">
    <property type="entry name" value="ADAM metallopeptidase with thrombospondin type 1 motif 9"/>
    <property type="match status" value="2"/>
</dbReference>
<dbReference type="EMBL" id="CAKASE010000061">
    <property type="protein sequence ID" value="CAG9568727.1"/>
    <property type="molecule type" value="Genomic_DNA"/>
</dbReference>
<dbReference type="PROSITE" id="PS50900">
    <property type="entry name" value="PLAC"/>
    <property type="match status" value="1"/>
</dbReference>
<keyword evidence="11" id="KW-1185">Reference proteome</keyword>
<dbReference type="InterPro" id="IPR007110">
    <property type="entry name" value="Ig-like_dom"/>
</dbReference>
<dbReference type="Pfam" id="PF08686">
    <property type="entry name" value="PLAC"/>
    <property type="match status" value="1"/>
</dbReference>
<keyword evidence="3" id="KW-0732">Signal</keyword>
<dbReference type="InterPro" id="IPR013783">
    <property type="entry name" value="Ig-like_fold"/>
</dbReference>
<dbReference type="Gene3D" id="2.60.40.10">
    <property type="entry name" value="Immunoglobulins"/>
    <property type="match status" value="1"/>
</dbReference>
<keyword evidence="5 6" id="KW-1015">Disulfide bond</keyword>
<dbReference type="InterPro" id="IPR036179">
    <property type="entry name" value="Ig-like_dom_sf"/>
</dbReference>
<dbReference type="Pfam" id="PF00090">
    <property type="entry name" value="TSP_1"/>
    <property type="match status" value="1"/>
</dbReference>
<dbReference type="FunFam" id="2.20.100.10:FF:000009">
    <property type="entry name" value="ADAMTS-like protein 3 isoform A"/>
    <property type="match status" value="1"/>
</dbReference>
<dbReference type="InterPro" id="IPR003599">
    <property type="entry name" value="Ig_sub"/>
</dbReference>
<feature type="region of interest" description="Disordered" evidence="7">
    <location>
        <begin position="883"/>
        <end position="943"/>
    </location>
</feature>
<comment type="caution">
    <text evidence="10">The sequence shown here is derived from an EMBL/GenBank/DDBJ whole genome shotgun (WGS) entry which is preliminary data.</text>
</comment>
<evidence type="ECO:0000256" key="2">
    <source>
        <dbReference type="ARBA" id="ARBA00022525"/>
    </source>
</evidence>
<accession>A0A8J2R062</accession>
<feature type="domain" description="Ig-like" evidence="8">
    <location>
        <begin position="792"/>
        <end position="875"/>
    </location>
</feature>
<feature type="disulfide bond" evidence="6">
    <location>
        <begin position="104"/>
        <end position="110"/>
    </location>
</feature>
<dbReference type="InterPro" id="IPR036383">
    <property type="entry name" value="TSP1_rpt_sf"/>
</dbReference>
<proteinExistence type="predicted"/>
<dbReference type="PANTHER" id="PTHR13723">
    <property type="entry name" value="ADAMTS A DISINTEGRIN AND METALLOPROTEASE WITH THROMBOSPONDIN MOTIFS PROTEASE"/>
    <property type="match status" value="1"/>
</dbReference>
<comment type="subcellular location">
    <subcellularLocation>
        <location evidence="1">Secreted</location>
    </subcellularLocation>
</comment>
<dbReference type="PRINTS" id="PR01857">
    <property type="entry name" value="ADAMTSFAMILY"/>
</dbReference>
<evidence type="ECO:0000256" key="1">
    <source>
        <dbReference type="ARBA" id="ARBA00004613"/>
    </source>
</evidence>
<dbReference type="SMART" id="SM00408">
    <property type="entry name" value="IGc2"/>
    <property type="match status" value="1"/>
</dbReference>
<gene>
    <name evidence="10" type="ORF">DCHRY22_LOCUS8565</name>
</gene>
<keyword evidence="4" id="KW-0677">Repeat</keyword>
<dbReference type="Pfam" id="PF07679">
    <property type="entry name" value="I-set"/>
    <property type="match status" value="1"/>
</dbReference>
<dbReference type="PROSITE" id="PS50092">
    <property type="entry name" value="TSP1"/>
    <property type="match status" value="8"/>
</dbReference>
<dbReference type="InterPro" id="IPR000884">
    <property type="entry name" value="TSP1_rpt"/>
</dbReference>
<name>A0A8J2R062_9NEOP</name>
<evidence type="ECO:0000256" key="3">
    <source>
        <dbReference type="ARBA" id="ARBA00022729"/>
    </source>
</evidence>
<organism evidence="10 11">
    <name type="scientific">Danaus chrysippus</name>
    <name type="common">African queen</name>
    <dbReference type="NCBI Taxonomy" id="151541"/>
    <lineage>
        <taxon>Eukaryota</taxon>
        <taxon>Metazoa</taxon>
        <taxon>Ecdysozoa</taxon>
        <taxon>Arthropoda</taxon>
        <taxon>Hexapoda</taxon>
        <taxon>Insecta</taxon>
        <taxon>Pterygota</taxon>
        <taxon>Neoptera</taxon>
        <taxon>Endopterygota</taxon>
        <taxon>Lepidoptera</taxon>
        <taxon>Glossata</taxon>
        <taxon>Ditrysia</taxon>
        <taxon>Papilionoidea</taxon>
        <taxon>Nymphalidae</taxon>
        <taxon>Danainae</taxon>
        <taxon>Danaini</taxon>
        <taxon>Danaina</taxon>
        <taxon>Danaus</taxon>
        <taxon>Anosia</taxon>
    </lineage>
</organism>